<reference evidence="1 2" key="1">
    <citation type="submission" date="2020-08" db="EMBL/GenBank/DDBJ databases">
        <title>A Genomic Blueprint of the Chicken Gut Microbiome.</title>
        <authorList>
            <person name="Gilroy R."/>
            <person name="Ravi A."/>
            <person name="Getino M."/>
            <person name="Pursley I."/>
            <person name="Horton D.L."/>
            <person name="Alikhan N.-F."/>
            <person name="Baker D."/>
            <person name="Gharbi K."/>
            <person name="Hall N."/>
            <person name="Watson M."/>
            <person name="Adriaenssens E.M."/>
            <person name="Foster-Nyarko E."/>
            <person name="Jarju S."/>
            <person name="Secka A."/>
            <person name="Antonio M."/>
            <person name="Oren A."/>
            <person name="Chaudhuri R."/>
            <person name="La Ragione R.M."/>
            <person name="Hildebrand F."/>
            <person name="Pallen M.J."/>
        </authorList>
    </citation>
    <scope>NUCLEOTIDE SEQUENCE [LARGE SCALE GENOMIC DNA]</scope>
    <source>
        <strain evidence="1 2">Sa1BUA2</strain>
    </source>
</reference>
<keyword evidence="2" id="KW-1185">Reference proteome</keyword>
<evidence type="ECO:0000313" key="2">
    <source>
        <dbReference type="Proteomes" id="UP000648182"/>
    </source>
</evidence>
<dbReference type="EMBL" id="JACSPV010000007">
    <property type="protein sequence ID" value="MBD8004626.1"/>
    <property type="molecule type" value="Genomic_DNA"/>
</dbReference>
<proteinExistence type="predicted"/>
<dbReference type="Proteomes" id="UP000648182">
    <property type="component" value="Unassembled WGS sequence"/>
</dbReference>
<protein>
    <submittedName>
        <fullName evidence="1">Uncharacterized protein</fullName>
    </submittedName>
</protein>
<name>A0ABR8VJQ0_9BACI</name>
<organism evidence="1 2">
    <name type="scientific">Bacillus norwichensis</name>
    <dbReference type="NCBI Taxonomy" id="2762217"/>
    <lineage>
        <taxon>Bacteria</taxon>
        <taxon>Bacillati</taxon>
        <taxon>Bacillota</taxon>
        <taxon>Bacilli</taxon>
        <taxon>Bacillales</taxon>
        <taxon>Bacillaceae</taxon>
        <taxon>Bacillus</taxon>
    </lineage>
</organism>
<sequence>MKNILLIAVCSLYLWPIGNDGQMVVRTLPLKEENIDFIVTDRMDAVQNIPREMLEEQLPQFIPNADGNASINNYKLPQAEEAFNYLTEVKVRQ</sequence>
<dbReference type="RefSeq" id="WP_191810920.1">
    <property type="nucleotide sequence ID" value="NZ_JACSPV010000007.1"/>
</dbReference>
<accession>A0ABR8VJQ0</accession>
<evidence type="ECO:0000313" key="1">
    <source>
        <dbReference type="EMBL" id="MBD8004626.1"/>
    </source>
</evidence>
<comment type="caution">
    <text evidence="1">The sequence shown here is derived from an EMBL/GenBank/DDBJ whole genome shotgun (WGS) entry which is preliminary data.</text>
</comment>
<gene>
    <name evidence="1" type="ORF">H9631_05990</name>
</gene>